<dbReference type="EMBL" id="LR797265">
    <property type="protein sequence ID" value="CAB4198110.1"/>
    <property type="molecule type" value="Genomic_DNA"/>
</dbReference>
<evidence type="ECO:0000313" key="3">
    <source>
        <dbReference type="EMBL" id="CAB5227158.1"/>
    </source>
</evidence>
<organism evidence="2">
    <name type="scientific">uncultured Caudovirales phage</name>
    <dbReference type="NCBI Taxonomy" id="2100421"/>
    <lineage>
        <taxon>Viruses</taxon>
        <taxon>Duplodnaviria</taxon>
        <taxon>Heunggongvirae</taxon>
        <taxon>Uroviricota</taxon>
        <taxon>Caudoviricetes</taxon>
        <taxon>Peduoviridae</taxon>
        <taxon>Maltschvirus</taxon>
        <taxon>Maltschvirus maltsch</taxon>
    </lineage>
</organism>
<protein>
    <submittedName>
        <fullName evidence="2">Uncharacterized protein</fullName>
    </submittedName>
</protein>
<evidence type="ECO:0000313" key="1">
    <source>
        <dbReference type="EMBL" id="CAB4198110.1"/>
    </source>
</evidence>
<dbReference type="EMBL" id="LR797368">
    <property type="protein sequence ID" value="CAB4210488.1"/>
    <property type="molecule type" value="Genomic_DNA"/>
</dbReference>
<evidence type="ECO:0000313" key="2">
    <source>
        <dbReference type="EMBL" id="CAB4210488.1"/>
    </source>
</evidence>
<accession>A0A6J5SAG3</accession>
<reference evidence="2" key="1">
    <citation type="submission" date="2020-05" db="EMBL/GenBank/DDBJ databases">
        <authorList>
            <person name="Chiriac C."/>
            <person name="Salcher M."/>
            <person name="Ghai R."/>
            <person name="Kavagutti S V."/>
        </authorList>
    </citation>
    <scope>NUCLEOTIDE SEQUENCE</scope>
</reference>
<sequence length="113" mass="12545">MTKTEDRAIARAEGTEPAYVKPRPASIDWVLSNGCPAAMTRSALLQYDHAIAHGISHDRAIGQLYRTQNDAEHVFISAKTFLQIDRTGKPAHEDFDIAHVLMTAMLVTLRKAM</sequence>
<dbReference type="EMBL" id="LR798370">
    <property type="protein sequence ID" value="CAB5227158.1"/>
    <property type="molecule type" value="Genomic_DNA"/>
</dbReference>
<proteinExistence type="predicted"/>
<name>A0A6J5SAG3_9CAUD</name>
<gene>
    <name evidence="1" type="ORF">UFOVP1306_51</name>
    <name evidence="2" type="ORF">UFOVP1422_53</name>
    <name evidence="3" type="ORF">UFOVP1519_13</name>
</gene>